<dbReference type="SUPFAM" id="SSF49299">
    <property type="entry name" value="PKD domain"/>
    <property type="match status" value="5"/>
</dbReference>
<gene>
    <name evidence="8" type="ORF">PoB_005753600</name>
</gene>
<organism evidence="8 9">
    <name type="scientific">Plakobranchus ocellatus</name>
    <dbReference type="NCBI Taxonomy" id="259542"/>
    <lineage>
        <taxon>Eukaryota</taxon>
        <taxon>Metazoa</taxon>
        <taxon>Spiralia</taxon>
        <taxon>Lophotrochozoa</taxon>
        <taxon>Mollusca</taxon>
        <taxon>Gastropoda</taxon>
        <taxon>Heterobranchia</taxon>
        <taxon>Euthyneura</taxon>
        <taxon>Panpulmonata</taxon>
        <taxon>Sacoglossa</taxon>
        <taxon>Placobranchoidea</taxon>
        <taxon>Plakobranchidae</taxon>
        <taxon>Plakobranchus</taxon>
    </lineage>
</organism>
<dbReference type="GO" id="GO:0005261">
    <property type="term" value="F:monoatomic cation channel activity"/>
    <property type="evidence" value="ECO:0007669"/>
    <property type="project" value="TreeGrafter"/>
</dbReference>
<reference evidence="8 9" key="1">
    <citation type="journal article" date="2021" name="Elife">
        <title>Chloroplast acquisition without the gene transfer in kleptoplastic sea slugs, Plakobranchus ocellatus.</title>
        <authorList>
            <person name="Maeda T."/>
            <person name="Takahashi S."/>
            <person name="Yoshida T."/>
            <person name="Shimamura S."/>
            <person name="Takaki Y."/>
            <person name="Nagai Y."/>
            <person name="Toyoda A."/>
            <person name="Suzuki Y."/>
            <person name="Arimoto A."/>
            <person name="Ishii H."/>
            <person name="Satoh N."/>
            <person name="Nishiyama T."/>
            <person name="Hasebe M."/>
            <person name="Maruyama T."/>
            <person name="Minagawa J."/>
            <person name="Obokata J."/>
            <person name="Shigenobu S."/>
        </authorList>
    </citation>
    <scope>NUCLEOTIDE SEQUENCE [LARGE SCALE GENOMIC DNA]</scope>
</reference>
<evidence type="ECO:0000313" key="9">
    <source>
        <dbReference type="Proteomes" id="UP000735302"/>
    </source>
</evidence>
<comment type="subcellular location">
    <subcellularLocation>
        <location evidence="1">Membrane</location>
        <topology evidence="1">Multi-pass membrane protein</topology>
    </subcellularLocation>
</comment>
<dbReference type="Gene3D" id="2.60.40.10">
    <property type="entry name" value="Immunoglobulins"/>
    <property type="match status" value="5"/>
</dbReference>
<keyword evidence="2" id="KW-0812">Transmembrane</keyword>
<evidence type="ECO:0000256" key="5">
    <source>
        <dbReference type="ARBA" id="ARBA00023136"/>
    </source>
</evidence>
<proteinExistence type="predicted"/>
<dbReference type="SMART" id="SM00089">
    <property type="entry name" value="PKD"/>
    <property type="match status" value="5"/>
</dbReference>
<evidence type="ECO:0000259" key="6">
    <source>
        <dbReference type="PROSITE" id="PS50093"/>
    </source>
</evidence>
<dbReference type="SMART" id="SM00321">
    <property type="entry name" value="WSC"/>
    <property type="match status" value="1"/>
</dbReference>
<evidence type="ECO:0000313" key="8">
    <source>
        <dbReference type="EMBL" id="GFO31031.1"/>
    </source>
</evidence>
<comment type="caution">
    <text evidence="8">The sequence shown here is derived from an EMBL/GenBank/DDBJ whole genome shotgun (WGS) entry which is preliminary data.</text>
</comment>
<evidence type="ECO:0000256" key="3">
    <source>
        <dbReference type="ARBA" id="ARBA00022737"/>
    </source>
</evidence>
<dbReference type="CDD" id="cd00146">
    <property type="entry name" value="PKD"/>
    <property type="match status" value="4"/>
</dbReference>
<evidence type="ECO:0000259" key="7">
    <source>
        <dbReference type="PROSITE" id="PS51212"/>
    </source>
</evidence>
<evidence type="ECO:0000256" key="2">
    <source>
        <dbReference type="ARBA" id="ARBA00022692"/>
    </source>
</evidence>
<dbReference type="InterPro" id="IPR022409">
    <property type="entry name" value="PKD/Chitinase_dom"/>
</dbReference>
<keyword evidence="5" id="KW-0472">Membrane</keyword>
<dbReference type="PANTHER" id="PTHR46730">
    <property type="entry name" value="POLYCYSTIN-1"/>
    <property type="match status" value="1"/>
</dbReference>
<keyword evidence="3" id="KW-0677">Repeat</keyword>
<feature type="domain" description="PKD" evidence="6">
    <location>
        <begin position="155"/>
        <end position="197"/>
    </location>
</feature>
<dbReference type="EMBL" id="BLXT01006335">
    <property type="protein sequence ID" value="GFO31031.1"/>
    <property type="molecule type" value="Genomic_DNA"/>
</dbReference>
<evidence type="ECO:0000256" key="4">
    <source>
        <dbReference type="ARBA" id="ARBA00022989"/>
    </source>
</evidence>
<dbReference type="Proteomes" id="UP000735302">
    <property type="component" value="Unassembled WGS sequence"/>
</dbReference>
<dbReference type="AlphaFoldDB" id="A0AAV4C6W3"/>
<dbReference type="Pfam" id="PF01822">
    <property type="entry name" value="WSC"/>
    <property type="match status" value="1"/>
</dbReference>
<protein>
    <submittedName>
        <fullName evidence="8">Polycystin-1</fullName>
    </submittedName>
</protein>
<feature type="domain" description="PKD" evidence="6">
    <location>
        <begin position="813"/>
        <end position="883"/>
    </location>
</feature>
<sequence length="1131" mass="122312">MAKAFPDTQRLACVRYIEKNLLAVMQDKIVSAAYEGCFEETVRRRHFSISPGDYSPEITRTLTCRAACGTFDYQYAALAQGKFCFCGNSLPPTAAVSESLCDVECVAEPTQKCGGVKHVSVHTSSKMVAGLVLTSDAAGSVIPVATPVSIDVSVSSGINVIYQFDFDDGAGRTSSNVMLSRTYYIPGEYSIVVYANDVNQTFQDSVAATSVKVEAPPGAAEVQCDPVFATHEEGNECIYTVWSGTNMMVALTVGSFSYNFQVADPPLSLAGVAVPRKEALAGDAAAQAYLLVGADFSVSGRVLGWELNVETLNSGTVTVAGSWDVVSTARLSVIAPGYQYVPENTIIEVEPGYILGVQTAAKDAVLGRVTVGSDKPDAAYPGFIFTVGSTFFSQYAVVSTERHAIRAIASGGTKVHLPFVFTTVGNFTLTAQASSNVLSGSSPSVVTTIVRVEEGVNQAIITSPKYATTGKPVSFEVEPHTGSNVRYNWTLNDGEDYLESSHQILSHTFAVRGAYQINVTVYNSVSFKSNTTDVIVEDEVLGLALTTQLTGSNVRYNWTLSDGEDYLESSHQILSHTFAVRGTYQINVTVYNSVSFKSNTKDVIVEDEVLGLALTTQLTALGTAAALSVSFSSGSDYVCTWDYGDGSTLENTDDEELSGLGFQKPYVYLSAGTYTVTLTCANNVSSQTTTATAHIQEPITNLRMTNEDAKKGDDFYLRWEVDTGTEISFDLTFDGRAITTHQAYDTYKWQSDLQSGRPVSQIPLNLRASNLVSSETVMIDFQILTVIVNPTFSSPIVNSSSDDTITFTADMDAGSDVTITVDFRDGTSQNHVQPSAMEWSGPVTFSHKYHNGGTFDVQATFTNAEESYPRTHTVTVLVSVNGIVCELPDFALYYPQAEANLMFIGEALPTDSELTIHWGEVQSRTLQKTLALNTSYPHKFGDTGTFHVVATMKNLISTKVCNKSITIVEKLVDPHFQNAFSKAAVGLPFEVSFCLYRGPSLDECSLTFDFGDGNPPKTVQRADSNEVNGRHDPRFNHVALQTRQALVNLSAPDSKCRLLCNPTTYPALYWSSGQDGCDRQMVTYTTKAPRTITVTAETQLEDASASITVDVIDGFRDSDISVADPRVVNFG</sequence>
<accession>A0AAV4C6W3</accession>
<dbReference type="PROSITE" id="PS51212">
    <property type="entry name" value="WSC"/>
    <property type="match status" value="1"/>
</dbReference>
<dbReference type="PANTHER" id="PTHR46730:SF4">
    <property type="entry name" value="POLYCYSTIC KIDNEY DISEASE PROTEIN 1-LIKE 1"/>
    <property type="match status" value="1"/>
</dbReference>
<dbReference type="PROSITE" id="PS50093">
    <property type="entry name" value="PKD"/>
    <property type="match status" value="5"/>
</dbReference>
<evidence type="ECO:0000256" key="1">
    <source>
        <dbReference type="ARBA" id="ARBA00004141"/>
    </source>
</evidence>
<dbReference type="GO" id="GO:0005886">
    <property type="term" value="C:plasma membrane"/>
    <property type="evidence" value="ECO:0007669"/>
    <property type="project" value="TreeGrafter"/>
</dbReference>
<feature type="domain" description="PKD" evidence="6">
    <location>
        <begin position="456"/>
        <end position="543"/>
    </location>
</feature>
<dbReference type="InterPro" id="IPR013783">
    <property type="entry name" value="Ig-like_fold"/>
</dbReference>
<feature type="domain" description="WSC" evidence="7">
    <location>
        <begin position="31"/>
        <end position="125"/>
    </location>
</feature>
<name>A0AAV4C6W3_9GAST</name>
<feature type="domain" description="PKD" evidence="6">
    <location>
        <begin position="543"/>
        <end position="612"/>
    </location>
</feature>
<keyword evidence="4" id="KW-1133">Transmembrane helix</keyword>
<keyword evidence="9" id="KW-1185">Reference proteome</keyword>
<dbReference type="InterPro" id="IPR000601">
    <property type="entry name" value="PKD_dom"/>
</dbReference>
<dbReference type="InterPro" id="IPR035986">
    <property type="entry name" value="PKD_dom_sf"/>
</dbReference>
<feature type="non-terminal residue" evidence="8">
    <location>
        <position position="1131"/>
    </location>
</feature>
<dbReference type="Pfam" id="PF00801">
    <property type="entry name" value="PKD"/>
    <property type="match status" value="4"/>
</dbReference>
<dbReference type="GO" id="GO:0006816">
    <property type="term" value="P:calcium ion transport"/>
    <property type="evidence" value="ECO:0007669"/>
    <property type="project" value="TreeGrafter"/>
</dbReference>
<feature type="domain" description="PKD" evidence="6">
    <location>
        <begin position="632"/>
        <end position="702"/>
    </location>
</feature>
<dbReference type="InterPro" id="IPR002889">
    <property type="entry name" value="WSC_carb-bd"/>
</dbReference>